<dbReference type="EMBL" id="JACLAW010000002">
    <property type="protein sequence ID" value="MBC2664505.1"/>
    <property type="molecule type" value="Genomic_DNA"/>
</dbReference>
<dbReference type="Pfam" id="PF01551">
    <property type="entry name" value="Peptidase_M23"/>
    <property type="match status" value="1"/>
</dbReference>
<protein>
    <submittedName>
        <fullName evidence="5">Peptidoglycan DD-metalloendopeptidase family protein</fullName>
    </submittedName>
</protein>
<dbReference type="GO" id="GO:0004222">
    <property type="term" value="F:metalloendopeptidase activity"/>
    <property type="evidence" value="ECO:0007669"/>
    <property type="project" value="TreeGrafter"/>
</dbReference>
<dbReference type="PANTHER" id="PTHR21666:SF289">
    <property type="entry name" value="L-ALA--D-GLU ENDOPEPTIDASE"/>
    <property type="match status" value="1"/>
</dbReference>
<evidence type="ECO:0000256" key="2">
    <source>
        <dbReference type="SAM" id="Coils"/>
    </source>
</evidence>
<organism evidence="5 6">
    <name type="scientific">Novosphingobium flavum</name>
    <dbReference type="NCBI Taxonomy" id="1778672"/>
    <lineage>
        <taxon>Bacteria</taxon>
        <taxon>Pseudomonadati</taxon>
        <taxon>Pseudomonadota</taxon>
        <taxon>Alphaproteobacteria</taxon>
        <taxon>Sphingomonadales</taxon>
        <taxon>Sphingomonadaceae</taxon>
        <taxon>Novosphingobium</taxon>
    </lineage>
</organism>
<dbReference type="InterPro" id="IPR050570">
    <property type="entry name" value="Cell_wall_metabolism_enzyme"/>
</dbReference>
<dbReference type="SUPFAM" id="SSF51261">
    <property type="entry name" value="Duplicated hybrid motif"/>
    <property type="match status" value="1"/>
</dbReference>
<proteinExistence type="predicted"/>
<dbReference type="RefSeq" id="WP_185662748.1">
    <property type="nucleotide sequence ID" value="NZ_JACLAW010000002.1"/>
</dbReference>
<dbReference type="Gene3D" id="2.70.70.10">
    <property type="entry name" value="Glucose Permease (Domain IIA)"/>
    <property type="match status" value="1"/>
</dbReference>
<evidence type="ECO:0000313" key="5">
    <source>
        <dbReference type="EMBL" id="MBC2664505.1"/>
    </source>
</evidence>
<evidence type="ECO:0000259" key="4">
    <source>
        <dbReference type="Pfam" id="PF01551"/>
    </source>
</evidence>
<dbReference type="CDD" id="cd12797">
    <property type="entry name" value="M23_peptidase"/>
    <property type="match status" value="1"/>
</dbReference>
<feature type="chain" id="PRO_5031339064" evidence="3">
    <location>
        <begin position="20"/>
        <end position="419"/>
    </location>
</feature>
<feature type="signal peptide" evidence="3">
    <location>
        <begin position="1"/>
        <end position="19"/>
    </location>
</feature>
<keyword evidence="2" id="KW-0175">Coiled coil</keyword>
<feature type="coiled-coil region" evidence="2">
    <location>
        <begin position="44"/>
        <end position="92"/>
    </location>
</feature>
<dbReference type="InterPro" id="IPR011055">
    <property type="entry name" value="Dup_hybrid_motif"/>
</dbReference>
<dbReference type="PANTHER" id="PTHR21666">
    <property type="entry name" value="PEPTIDASE-RELATED"/>
    <property type="match status" value="1"/>
</dbReference>
<dbReference type="InterPro" id="IPR016047">
    <property type="entry name" value="M23ase_b-sheet_dom"/>
</dbReference>
<reference evidence="5 6" key="1">
    <citation type="submission" date="2020-08" db="EMBL/GenBank/DDBJ databases">
        <title>The genome sequence of type strain Novosphingobium flavum NBRC 111647.</title>
        <authorList>
            <person name="Liu Y."/>
        </authorList>
    </citation>
    <scope>NUCLEOTIDE SEQUENCE [LARGE SCALE GENOMIC DNA]</scope>
    <source>
        <strain evidence="5 6">NBRC 111647</strain>
    </source>
</reference>
<keyword evidence="1 3" id="KW-0732">Signal</keyword>
<gene>
    <name evidence="5" type="ORF">H7F51_03110</name>
</gene>
<comment type="caution">
    <text evidence="5">The sequence shown here is derived from an EMBL/GenBank/DDBJ whole genome shotgun (WGS) entry which is preliminary data.</text>
</comment>
<sequence length="419" mass="43244">MRRAPALALAVLAATGALALGWSALGSAQEEAALTSAGDARRALSEARSQGDAARTRAEQLELQAAAAGAAAEKSAAEAAAAAARIQQAEAAIAARRAAILLIDRQQDAIAARIAARQQPLLRLTAGLQRLARRPLLLTLFRPGSVRDTMHVRAVMATILPEVARRTRGLRGELDRARLLRAAAEREVTALSAETADLGQRRAALAETETRQRLAARQSAGVADREAERALALAEQARDLGALADRLGEAGKLRDQLAALPGPVMRPAVPGAAALPVLPPEPPVLAAHPRPAFVLPVQGRIVAGFGEAQQGMQTPETLNGAPRSRGVSIAAGPGAQAVAAAPGRIAFAGPYRGYGQIVIVDHGQGWTSLVTGLAVLGVSVGDTVVAGSPLGTAGQGRPVVNFELRQDGQPVNPLDFAKF</sequence>
<name>A0A7X1FPE6_9SPHN</name>
<keyword evidence="6" id="KW-1185">Reference proteome</keyword>
<accession>A0A7X1FPE6</accession>
<evidence type="ECO:0000256" key="3">
    <source>
        <dbReference type="SAM" id="SignalP"/>
    </source>
</evidence>
<dbReference type="Proteomes" id="UP000566813">
    <property type="component" value="Unassembled WGS sequence"/>
</dbReference>
<feature type="domain" description="M23ase beta-sheet core" evidence="4">
    <location>
        <begin position="324"/>
        <end position="413"/>
    </location>
</feature>
<dbReference type="AlphaFoldDB" id="A0A7X1FPE6"/>
<evidence type="ECO:0000256" key="1">
    <source>
        <dbReference type="ARBA" id="ARBA00022729"/>
    </source>
</evidence>
<evidence type="ECO:0000313" key="6">
    <source>
        <dbReference type="Proteomes" id="UP000566813"/>
    </source>
</evidence>